<protein>
    <submittedName>
        <fullName evidence="1">Uncharacterized protein</fullName>
    </submittedName>
</protein>
<dbReference type="Proteomes" id="UP001521116">
    <property type="component" value="Unassembled WGS sequence"/>
</dbReference>
<dbReference type="PANTHER" id="PTHR47784:SF5">
    <property type="entry name" value="STEROL UPTAKE CONTROL PROTEIN 2"/>
    <property type="match status" value="1"/>
</dbReference>
<reference evidence="1 2" key="1">
    <citation type="submission" date="2024-02" db="EMBL/GenBank/DDBJ databases">
        <title>De novo assembly and annotation of 12 fungi associated with fruit tree decline syndrome in Ontario, Canada.</title>
        <authorList>
            <person name="Sulman M."/>
            <person name="Ellouze W."/>
            <person name="Ilyukhin E."/>
        </authorList>
    </citation>
    <scope>NUCLEOTIDE SEQUENCE [LARGE SCALE GENOMIC DNA]</scope>
    <source>
        <strain evidence="1 2">M1-105</strain>
    </source>
</reference>
<accession>A0ABR3SJU8</accession>
<dbReference type="PANTHER" id="PTHR47784">
    <property type="entry name" value="STEROL UPTAKE CONTROL PROTEIN 2"/>
    <property type="match status" value="1"/>
</dbReference>
<organism evidence="1 2">
    <name type="scientific">Neofusicoccum ribis</name>
    <dbReference type="NCBI Taxonomy" id="45134"/>
    <lineage>
        <taxon>Eukaryota</taxon>
        <taxon>Fungi</taxon>
        <taxon>Dikarya</taxon>
        <taxon>Ascomycota</taxon>
        <taxon>Pezizomycotina</taxon>
        <taxon>Dothideomycetes</taxon>
        <taxon>Dothideomycetes incertae sedis</taxon>
        <taxon>Botryosphaeriales</taxon>
        <taxon>Botryosphaeriaceae</taxon>
        <taxon>Neofusicoccum</taxon>
    </lineage>
</organism>
<gene>
    <name evidence="1" type="ORF">SLS56_008534</name>
</gene>
<proteinExistence type="predicted"/>
<evidence type="ECO:0000313" key="1">
    <source>
        <dbReference type="EMBL" id="KAL1622926.1"/>
    </source>
</evidence>
<dbReference type="InterPro" id="IPR053157">
    <property type="entry name" value="Sterol_Uptake_Regulator"/>
</dbReference>
<comment type="caution">
    <text evidence="1">The sequence shown here is derived from an EMBL/GenBank/DDBJ whole genome shotgun (WGS) entry which is preliminary data.</text>
</comment>
<name>A0ABR3SJU8_9PEZI</name>
<sequence length="246" mass="27256">MEFHIIATRHQNMALDLFASQLHNVTEENCHTFVLLSSFIFKINATSIAESHRRGQKITADDVAQSFMLGQGVKSILSLPSAWKWAGSGPLSSILDDIDPVPHPTGEFITQIDNLLGLTRAISGGPDAIDMRSSCFLAIESLRHTYATMLAQNTRPGRVWIWPITAPPRFLELISTGNPVALVILAHYCALVRCAEGGLWGLEGWSDGVMAAVDCALNESWKVWIEWPMKCLRERIDITSTDEQLI</sequence>
<keyword evidence="2" id="KW-1185">Reference proteome</keyword>
<dbReference type="EMBL" id="JAJVDC020000128">
    <property type="protein sequence ID" value="KAL1622926.1"/>
    <property type="molecule type" value="Genomic_DNA"/>
</dbReference>
<evidence type="ECO:0000313" key="2">
    <source>
        <dbReference type="Proteomes" id="UP001521116"/>
    </source>
</evidence>